<dbReference type="JaponicusDB" id="SJAG_01716">
    <property type="gene designation" value="clg1"/>
</dbReference>
<dbReference type="SUPFAM" id="SSF47954">
    <property type="entry name" value="Cyclin-like"/>
    <property type="match status" value="1"/>
</dbReference>
<accession>B6JYQ1</accession>
<organism evidence="1 3">
    <name type="scientific">Schizosaccharomyces japonicus (strain yFS275 / FY16936)</name>
    <name type="common">Fission yeast</name>
    <dbReference type="NCBI Taxonomy" id="402676"/>
    <lineage>
        <taxon>Eukaryota</taxon>
        <taxon>Fungi</taxon>
        <taxon>Dikarya</taxon>
        <taxon>Ascomycota</taxon>
        <taxon>Taphrinomycotina</taxon>
        <taxon>Schizosaccharomycetes</taxon>
        <taxon>Schizosaccharomycetales</taxon>
        <taxon>Schizosaccharomycetaceae</taxon>
        <taxon>Schizosaccharomyces</taxon>
    </lineage>
</organism>
<dbReference type="Gene3D" id="1.10.472.10">
    <property type="entry name" value="Cyclin-like"/>
    <property type="match status" value="1"/>
</dbReference>
<evidence type="ECO:0000313" key="1">
    <source>
        <dbReference type="EMBL" id="EEB06669.2"/>
    </source>
</evidence>
<dbReference type="AlphaFoldDB" id="B6JYQ1"/>
<dbReference type="GO" id="GO:0019901">
    <property type="term" value="F:protein kinase binding"/>
    <property type="evidence" value="ECO:0007669"/>
    <property type="project" value="InterPro"/>
</dbReference>
<dbReference type="OMA" id="VEYMSIM"/>
<reference evidence="1 3" key="1">
    <citation type="journal article" date="2011" name="Science">
        <title>Comparative functional genomics of the fission yeasts.</title>
        <authorList>
            <person name="Rhind N."/>
            <person name="Chen Z."/>
            <person name="Yassour M."/>
            <person name="Thompson D.A."/>
            <person name="Haas B.J."/>
            <person name="Habib N."/>
            <person name="Wapinski I."/>
            <person name="Roy S."/>
            <person name="Lin M.F."/>
            <person name="Heiman D.I."/>
            <person name="Young S.K."/>
            <person name="Furuya K."/>
            <person name="Guo Y."/>
            <person name="Pidoux A."/>
            <person name="Chen H.M."/>
            <person name="Robbertse B."/>
            <person name="Goldberg J.M."/>
            <person name="Aoki K."/>
            <person name="Bayne E.H."/>
            <person name="Berlin A.M."/>
            <person name="Desjardins C.A."/>
            <person name="Dobbs E."/>
            <person name="Dukaj L."/>
            <person name="Fan L."/>
            <person name="FitzGerald M.G."/>
            <person name="French C."/>
            <person name="Gujja S."/>
            <person name="Hansen K."/>
            <person name="Keifenheim D."/>
            <person name="Levin J.Z."/>
            <person name="Mosher R.A."/>
            <person name="Mueller C.A."/>
            <person name="Pfiffner J."/>
            <person name="Priest M."/>
            <person name="Russ C."/>
            <person name="Smialowska A."/>
            <person name="Swoboda P."/>
            <person name="Sykes S.M."/>
            <person name="Vaughn M."/>
            <person name="Vengrova S."/>
            <person name="Yoder R."/>
            <person name="Zeng Q."/>
            <person name="Allshire R."/>
            <person name="Baulcombe D."/>
            <person name="Birren B.W."/>
            <person name="Brown W."/>
            <person name="Ekwall K."/>
            <person name="Kellis M."/>
            <person name="Leatherwood J."/>
            <person name="Levin H."/>
            <person name="Margalit H."/>
            <person name="Martienssen R."/>
            <person name="Nieduszynski C.A."/>
            <person name="Spatafora J.W."/>
            <person name="Friedman N."/>
            <person name="Dalgaard J.Z."/>
            <person name="Baumann P."/>
            <person name="Niki H."/>
            <person name="Regev A."/>
            <person name="Nusbaum C."/>
        </authorList>
    </citation>
    <scope>NUCLEOTIDE SEQUENCE [LARGE SCALE GENOMIC DNA]</scope>
    <source>
        <strain evidence="3">yFS275 / FY16936</strain>
    </source>
</reference>
<feature type="non-terminal residue" evidence="1">
    <location>
        <position position="1"/>
    </location>
</feature>
<dbReference type="VEuPathDB" id="FungiDB:SJAG_01716"/>
<dbReference type="InterPro" id="IPR013922">
    <property type="entry name" value="Cyclin_PHO80-like"/>
</dbReference>
<sequence>GGIASKLDYKMSDMVEYMSIMTCKLYARFLTNANMSALADSLPSFVFSFRKFVLQVLTSTRLPCATCLLALSYLSNRLDSVSQDPAMVARWTQENPSYQLYALLTVALVLANKFLDDNTFTNQSWSQVSGLPCSVVNKLEREWLASISWSLNP</sequence>
<dbReference type="PANTHER" id="PTHR15615:SF27">
    <property type="entry name" value="PHO85 CYCLIN CLG1"/>
    <property type="match status" value="1"/>
</dbReference>
<protein>
    <submittedName>
        <fullName evidence="1">Cyclin Clg1</fullName>
    </submittedName>
</protein>
<dbReference type="Pfam" id="PF08613">
    <property type="entry name" value="Cyclin"/>
    <property type="match status" value="1"/>
</dbReference>
<dbReference type="OrthoDB" id="244495at2759"/>
<dbReference type="CDD" id="cd20557">
    <property type="entry name" value="CYCLIN_ScPCL1-like"/>
    <property type="match status" value="1"/>
</dbReference>
<dbReference type="RefSeq" id="XP_002172962.2">
    <property type="nucleotide sequence ID" value="XM_002172926.2"/>
</dbReference>
<dbReference type="Proteomes" id="UP000001744">
    <property type="component" value="Unassembled WGS sequence"/>
</dbReference>
<dbReference type="eggNOG" id="ENOG502S0QI">
    <property type="taxonomic scope" value="Eukaryota"/>
</dbReference>
<evidence type="ECO:0000313" key="3">
    <source>
        <dbReference type="Proteomes" id="UP000001744"/>
    </source>
</evidence>
<evidence type="ECO:0000313" key="2">
    <source>
        <dbReference type="JaponicusDB" id="SJAG_01716"/>
    </source>
</evidence>
<dbReference type="InterPro" id="IPR036915">
    <property type="entry name" value="Cyclin-like_sf"/>
</dbReference>
<dbReference type="STRING" id="402676.B6JYQ1"/>
<dbReference type="HOGENOM" id="CLU_1717682_0_0_1"/>
<dbReference type="GeneID" id="7049881"/>
<keyword evidence="3" id="KW-1185">Reference proteome</keyword>
<proteinExistence type="predicted"/>
<dbReference type="EMBL" id="KE651168">
    <property type="protein sequence ID" value="EEB06669.2"/>
    <property type="molecule type" value="Genomic_DNA"/>
</dbReference>
<gene>
    <name evidence="2" type="primary">clg1</name>
    <name evidence="1" type="ORF">SJAG_01716</name>
</gene>
<dbReference type="PANTHER" id="PTHR15615">
    <property type="match status" value="1"/>
</dbReference>
<name>B6JYQ1_SCHJY</name>